<feature type="non-terminal residue" evidence="1">
    <location>
        <position position="79"/>
    </location>
</feature>
<feature type="non-terminal residue" evidence="1">
    <location>
        <position position="1"/>
    </location>
</feature>
<evidence type="ECO:0000313" key="2">
    <source>
        <dbReference type="Proteomes" id="UP000229459"/>
    </source>
</evidence>
<protein>
    <submittedName>
        <fullName evidence="1">Uncharacterized protein</fullName>
    </submittedName>
</protein>
<reference evidence="1 2" key="1">
    <citation type="submission" date="2017-09" db="EMBL/GenBank/DDBJ databases">
        <title>Depth-based differentiation of microbial function through sediment-hosted aquifers and enrichment of novel symbionts in the deep terrestrial subsurface.</title>
        <authorList>
            <person name="Probst A.J."/>
            <person name="Ladd B."/>
            <person name="Jarett J.K."/>
            <person name="Geller-Mcgrath D.E."/>
            <person name="Sieber C.M."/>
            <person name="Emerson J.B."/>
            <person name="Anantharaman K."/>
            <person name="Thomas B.C."/>
            <person name="Malmstrom R."/>
            <person name="Stieglmeier M."/>
            <person name="Klingl A."/>
            <person name="Woyke T."/>
            <person name="Ryan C.M."/>
            <person name="Banfield J.F."/>
        </authorList>
    </citation>
    <scope>NUCLEOTIDE SEQUENCE [LARGE SCALE GENOMIC DNA]</scope>
    <source>
        <strain evidence="1">CG23_combo_of_CG06-09_8_20_14_all_34_8</strain>
    </source>
</reference>
<name>A0A2H0B7B0_9BACT</name>
<proteinExistence type="predicted"/>
<sequence length="79" mass="7803">DSSSSVLFTGSSANGLDLAQSPDIIVQFSAPSATAVATATATTNPTATSAVSPTATAVNSGNSRTVKLQVLFKGVETTN</sequence>
<dbReference type="AlphaFoldDB" id="A0A2H0B7B0"/>
<organism evidence="1 2">
    <name type="scientific">Candidatus Beckwithbacteria bacterium CG23_combo_of_CG06-09_8_20_14_all_34_8</name>
    <dbReference type="NCBI Taxonomy" id="1974497"/>
    <lineage>
        <taxon>Bacteria</taxon>
        <taxon>Candidatus Beckwithiibacteriota</taxon>
    </lineage>
</organism>
<accession>A0A2H0B7B0</accession>
<dbReference type="EMBL" id="PCSR01000012">
    <property type="protein sequence ID" value="PIP53521.1"/>
    <property type="molecule type" value="Genomic_DNA"/>
</dbReference>
<gene>
    <name evidence="1" type="ORF">COX08_00535</name>
</gene>
<dbReference type="Proteomes" id="UP000229459">
    <property type="component" value="Unassembled WGS sequence"/>
</dbReference>
<comment type="caution">
    <text evidence="1">The sequence shown here is derived from an EMBL/GenBank/DDBJ whole genome shotgun (WGS) entry which is preliminary data.</text>
</comment>
<evidence type="ECO:0000313" key="1">
    <source>
        <dbReference type="EMBL" id="PIP53521.1"/>
    </source>
</evidence>